<gene>
    <name evidence="2" type="ORF">M422DRAFT_269618</name>
</gene>
<keyword evidence="3" id="KW-1185">Reference proteome</keyword>
<dbReference type="HOGENOM" id="CLU_003703_3_1_1"/>
<proteinExistence type="predicted"/>
<organism evidence="2 3">
    <name type="scientific">Sphaerobolus stellatus (strain SS14)</name>
    <dbReference type="NCBI Taxonomy" id="990650"/>
    <lineage>
        <taxon>Eukaryota</taxon>
        <taxon>Fungi</taxon>
        <taxon>Dikarya</taxon>
        <taxon>Basidiomycota</taxon>
        <taxon>Agaricomycotina</taxon>
        <taxon>Agaricomycetes</taxon>
        <taxon>Phallomycetidae</taxon>
        <taxon>Geastrales</taxon>
        <taxon>Sphaerobolaceae</taxon>
        <taxon>Sphaerobolus</taxon>
    </lineage>
</organism>
<sequence>MTLRQELDMDESRRKLSKALAEWAKTLKEFMPPEALQTELGVELFPEKEKLRLPSDYPRFSHETLGLLGLADSEYRLRVAQAYDALQKIRAALGLKSFLVRRKHDSSGQSALLRSEAEIERAQRQVDKWAEVYERAWDAMDSLRDANENGCHDSRLKVLNRGRDLIMLSKWLDEHRLWRERGEVAEAASAKRGEGHQELSWIWKVEFQMGTSSDAVDQAVHGWTAEAIRLEWLHAKASLQRFEEEMILLEAESERVGRTFRHYQKVWRARAVRSSENEEEVTEGRTRSRKSRGVEAYAKRCANTFGRMAMLAEGDYFDVMTHKRVHGV</sequence>
<dbReference type="Proteomes" id="UP000054279">
    <property type="component" value="Unassembled WGS sequence"/>
</dbReference>
<protein>
    <submittedName>
        <fullName evidence="2">Uncharacterized protein</fullName>
    </submittedName>
</protein>
<dbReference type="AlphaFoldDB" id="A0A0C9UJD4"/>
<accession>A0A0C9UJD4</accession>
<evidence type="ECO:0000313" key="3">
    <source>
        <dbReference type="Proteomes" id="UP000054279"/>
    </source>
</evidence>
<feature type="region of interest" description="Disordered" evidence="1">
    <location>
        <begin position="274"/>
        <end position="293"/>
    </location>
</feature>
<reference evidence="2 3" key="1">
    <citation type="submission" date="2014-06" db="EMBL/GenBank/DDBJ databases">
        <title>Evolutionary Origins and Diversification of the Mycorrhizal Mutualists.</title>
        <authorList>
            <consortium name="DOE Joint Genome Institute"/>
            <consortium name="Mycorrhizal Genomics Consortium"/>
            <person name="Kohler A."/>
            <person name="Kuo A."/>
            <person name="Nagy L.G."/>
            <person name="Floudas D."/>
            <person name="Copeland A."/>
            <person name="Barry K.W."/>
            <person name="Cichocki N."/>
            <person name="Veneault-Fourrey C."/>
            <person name="LaButti K."/>
            <person name="Lindquist E.A."/>
            <person name="Lipzen A."/>
            <person name="Lundell T."/>
            <person name="Morin E."/>
            <person name="Murat C."/>
            <person name="Riley R."/>
            <person name="Ohm R."/>
            <person name="Sun H."/>
            <person name="Tunlid A."/>
            <person name="Henrissat B."/>
            <person name="Grigoriev I.V."/>
            <person name="Hibbett D.S."/>
            <person name="Martin F."/>
        </authorList>
    </citation>
    <scope>NUCLEOTIDE SEQUENCE [LARGE SCALE GENOMIC DNA]</scope>
    <source>
        <strain evidence="2 3">SS14</strain>
    </source>
</reference>
<evidence type="ECO:0000256" key="1">
    <source>
        <dbReference type="SAM" id="MobiDB-lite"/>
    </source>
</evidence>
<dbReference type="OrthoDB" id="3261436at2759"/>
<dbReference type="EMBL" id="KN837292">
    <property type="protein sequence ID" value="KIJ29007.1"/>
    <property type="molecule type" value="Genomic_DNA"/>
</dbReference>
<evidence type="ECO:0000313" key="2">
    <source>
        <dbReference type="EMBL" id="KIJ29007.1"/>
    </source>
</evidence>
<name>A0A0C9UJD4_SPHS4</name>